<evidence type="ECO:0000256" key="1">
    <source>
        <dbReference type="ARBA" id="ARBA00022475"/>
    </source>
</evidence>
<dbReference type="PANTHER" id="PTHR21015">
    <property type="entry name" value="UDP-N-ACETYLGLUCOSAMINE--N-ACETYLMURAMYL-(PENTAPEPTIDE) PYROPHOSPHORYL-UNDECAPRENOL N-ACETYLGLUCOSAMINE TRANSFERASE 1"/>
    <property type="match status" value="1"/>
</dbReference>
<keyword evidence="8 10" id="KW-0131">Cell cycle</keyword>
<comment type="similarity">
    <text evidence="10">Belongs to the glycosyltransferase 28 family. MurG subfamily.</text>
</comment>
<reference evidence="14" key="1">
    <citation type="submission" date="2017-09" db="EMBL/GenBank/DDBJ databases">
        <title>Depth-based differentiation of microbial function through sediment-hosted aquifers and enrichment of novel symbionts in the deep terrestrial subsurface.</title>
        <authorList>
            <person name="Probst A.J."/>
            <person name="Ladd B."/>
            <person name="Jarett J.K."/>
            <person name="Geller-Mcgrath D.E."/>
            <person name="Sieber C.M.K."/>
            <person name="Emerson J.B."/>
            <person name="Anantharaman K."/>
            <person name="Thomas B.C."/>
            <person name="Malmstrom R."/>
            <person name="Stieglmeier M."/>
            <person name="Klingl A."/>
            <person name="Woyke T."/>
            <person name="Ryan C.M."/>
            <person name="Banfield J.F."/>
        </authorList>
    </citation>
    <scope>NUCLEOTIDE SEQUENCE [LARGE SCALE GENOMIC DNA]</scope>
</reference>
<dbReference type="InterPro" id="IPR007235">
    <property type="entry name" value="Glyco_trans_28_C"/>
</dbReference>
<dbReference type="CDD" id="cd03785">
    <property type="entry name" value="GT28_MurG"/>
    <property type="match status" value="1"/>
</dbReference>
<dbReference type="PANTHER" id="PTHR21015:SF27">
    <property type="entry name" value="UDP-N-ACETYLGLUCOSAMINE--N-ACETYLMURAMYL-(PENTAPEPTIDE) PYROPHOSPHORYL-UNDECAPRENOL N-ACETYLGLUCOSAMINE TRANSFERASE"/>
    <property type="match status" value="1"/>
</dbReference>
<dbReference type="GO" id="GO:0009252">
    <property type="term" value="P:peptidoglycan biosynthetic process"/>
    <property type="evidence" value="ECO:0007669"/>
    <property type="project" value="UniProtKB-UniRule"/>
</dbReference>
<comment type="pathway">
    <text evidence="10">Cell wall biogenesis; peptidoglycan biosynthesis.</text>
</comment>
<evidence type="ECO:0000313" key="13">
    <source>
        <dbReference type="EMBL" id="PIY58881.1"/>
    </source>
</evidence>
<evidence type="ECO:0000256" key="3">
    <source>
        <dbReference type="ARBA" id="ARBA00022676"/>
    </source>
</evidence>
<feature type="binding site" evidence="10">
    <location>
        <position position="207"/>
    </location>
    <ligand>
        <name>UDP-N-acetyl-alpha-D-glucosamine</name>
        <dbReference type="ChEBI" id="CHEBI:57705"/>
    </ligand>
</feature>
<keyword evidence="1 10" id="KW-1003">Cell membrane</keyword>
<dbReference type="Pfam" id="PF04101">
    <property type="entry name" value="Glyco_tran_28_C"/>
    <property type="match status" value="1"/>
</dbReference>
<evidence type="ECO:0000256" key="7">
    <source>
        <dbReference type="ARBA" id="ARBA00023136"/>
    </source>
</evidence>
<evidence type="ECO:0000256" key="2">
    <source>
        <dbReference type="ARBA" id="ARBA00022618"/>
    </source>
</evidence>
<dbReference type="GO" id="GO:0071555">
    <property type="term" value="P:cell wall organization"/>
    <property type="evidence" value="ECO:0007669"/>
    <property type="project" value="UniProtKB-KW"/>
</dbReference>
<dbReference type="HAMAP" id="MF_00033">
    <property type="entry name" value="MurG"/>
    <property type="match status" value="1"/>
</dbReference>
<dbReference type="InterPro" id="IPR004276">
    <property type="entry name" value="GlycoTrans_28_N"/>
</dbReference>
<keyword evidence="9 10" id="KW-0961">Cell wall biogenesis/degradation</keyword>
<proteinExistence type="inferred from homology"/>
<feature type="binding site" evidence="10">
    <location>
        <position position="314"/>
    </location>
    <ligand>
        <name>UDP-N-acetyl-alpha-D-glucosamine</name>
        <dbReference type="ChEBI" id="CHEBI:57705"/>
    </ligand>
</feature>
<dbReference type="SUPFAM" id="SSF53756">
    <property type="entry name" value="UDP-Glycosyltransferase/glycogen phosphorylase"/>
    <property type="match status" value="1"/>
</dbReference>
<evidence type="ECO:0000256" key="9">
    <source>
        <dbReference type="ARBA" id="ARBA00023316"/>
    </source>
</evidence>
<dbReference type="EMBL" id="PFKY01000059">
    <property type="protein sequence ID" value="PIY58881.1"/>
    <property type="molecule type" value="Genomic_DNA"/>
</dbReference>
<gene>
    <name evidence="10" type="primary">murG</name>
    <name evidence="13" type="ORF">COY97_01910</name>
</gene>
<feature type="binding site" evidence="10">
    <location>
        <position position="174"/>
    </location>
    <ligand>
        <name>UDP-N-acetyl-alpha-D-glucosamine</name>
        <dbReference type="ChEBI" id="CHEBI:57705"/>
    </ligand>
</feature>
<comment type="caution">
    <text evidence="13">The sequence shown here is derived from an EMBL/GenBank/DDBJ whole genome shotgun (WGS) entry which is preliminary data.</text>
</comment>
<feature type="domain" description="Glycosyl transferase family 28 C-terminal" evidence="12">
    <location>
        <begin position="200"/>
        <end position="370"/>
    </location>
</feature>
<feature type="binding site" evidence="10">
    <location>
        <begin position="10"/>
        <end position="12"/>
    </location>
    <ligand>
        <name>UDP-N-acetyl-alpha-D-glucosamine</name>
        <dbReference type="ChEBI" id="CHEBI:57705"/>
    </ligand>
</feature>
<dbReference type="GO" id="GO:0051301">
    <property type="term" value="P:cell division"/>
    <property type="evidence" value="ECO:0007669"/>
    <property type="project" value="UniProtKB-KW"/>
</dbReference>
<evidence type="ECO:0000256" key="8">
    <source>
        <dbReference type="ARBA" id="ARBA00023306"/>
    </source>
</evidence>
<dbReference type="GO" id="GO:0050511">
    <property type="term" value="F:undecaprenyldiphospho-muramoylpentapeptide beta-N-acetylglucosaminyltransferase activity"/>
    <property type="evidence" value="ECO:0007669"/>
    <property type="project" value="UniProtKB-UniRule"/>
</dbReference>
<keyword evidence="2 10" id="KW-0132">Cell division</keyword>
<dbReference type="GO" id="GO:0008360">
    <property type="term" value="P:regulation of cell shape"/>
    <property type="evidence" value="ECO:0007669"/>
    <property type="project" value="UniProtKB-KW"/>
</dbReference>
<sequence length="384" mass="42703">MRILFTGGGTGGHIYPIIAVAEELQKLSVEKKIEMDLRYFGSPEMFRSVLEQNGIGVSKIFSAKLRRYFDLRNFLDIPILLPLSVIQAFWKVFWFMPDVLFSKGGPGSLPVVLACRFYCVPIIIHDSDTIIGLANRLAIYWAKRIAVSFDSTAKTLLENEKLSGKVALVGNPIRRSLISGDILDSATAKKIFGFNPEKPVILVIGGSQGAVKINDLMLEIVGEIIRDFQILHQTGIKNFEDFKKELDIILRNYPEEQRSRYKTVPYFEKDLKDAYTAADVVVSRASSGSIFEAAAFAKPSILIPLPEEVVGDHQTTNAYEYARTGAAVVIEQANLEPNIFLGQLKKIFSEPEKLNQMSQAAKNFAKPKAARAIAEEIIKLGSRG</sequence>
<accession>A0A2M7Q632</accession>
<name>A0A2M7Q632_9BACT</name>
<keyword evidence="3 10" id="KW-0328">Glycosyltransferase</keyword>
<feature type="domain" description="Glycosyltransferase family 28 N-terminal" evidence="11">
    <location>
        <begin position="3"/>
        <end position="146"/>
    </location>
</feature>
<comment type="caution">
    <text evidence="10">Lacks conserved residue(s) required for the propagation of feature annotation.</text>
</comment>
<protein>
    <recommendedName>
        <fullName evidence="10">UDP-N-acetylglucosamine--N-acetylmuramyl-(pentapeptide) pyrophosphoryl-undecaprenol N-acetylglucosamine transferase</fullName>
        <ecNumber evidence="10">2.4.1.227</ecNumber>
    </recommendedName>
    <alternativeName>
        <fullName evidence="10">Undecaprenyl-PP-MurNAc-pentapeptide-UDPGlcNAc GlcNAc transferase</fullName>
    </alternativeName>
</protein>
<evidence type="ECO:0000256" key="6">
    <source>
        <dbReference type="ARBA" id="ARBA00022984"/>
    </source>
</evidence>
<comment type="catalytic activity">
    <reaction evidence="10">
        <text>di-trans,octa-cis-undecaprenyl diphospho-N-acetyl-alpha-D-muramoyl-L-alanyl-D-glutamyl-meso-2,6-diaminopimeloyl-D-alanyl-D-alanine + UDP-N-acetyl-alpha-D-glucosamine = di-trans,octa-cis-undecaprenyl diphospho-[N-acetyl-alpha-D-glucosaminyl-(1-&gt;4)]-N-acetyl-alpha-D-muramoyl-L-alanyl-D-glutamyl-meso-2,6-diaminopimeloyl-D-alanyl-D-alanine + UDP + H(+)</text>
        <dbReference type="Rhea" id="RHEA:31227"/>
        <dbReference type="ChEBI" id="CHEBI:15378"/>
        <dbReference type="ChEBI" id="CHEBI:57705"/>
        <dbReference type="ChEBI" id="CHEBI:58223"/>
        <dbReference type="ChEBI" id="CHEBI:61387"/>
        <dbReference type="ChEBI" id="CHEBI:61388"/>
        <dbReference type="EC" id="2.4.1.227"/>
    </reaction>
</comment>
<keyword evidence="5 10" id="KW-0133">Cell shape</keyword>
<evidence type="ECO:0000256" key="5">
    <source>
        <dbReference type="ARBA" id="ARBA00022960"/>
    </source>
</evidence>
<dbReference type="InterPro" id="IPR006009">
    <property type="entry name" value="GlcNAc_MurG"/>
</dbReference>
<keyword evidence="6 10" id="KW-0573">Peptidoglycan synthesis</keyword>
<dbReference type="AlphaFoldDB" id="A0A2M7Q632"/>
<dbReference type="GO" id="GO:0005886">
    <property type="term" value="C:plasma membrane"/>
    <property type="evidence" value="ECO:0007669"/>
    <property type="project" value="UniProtKB-SubCell"/>
</dbReference>
<dbReference type="GO" id="GO:0005975">
    <property type="term" value="P:carbohydrate metabolic process"/>
    <property type="evidence" value="ECO:0007669"/>
    <property type="project" value="InterPro"/>
</dbReference>
<evidence type="ECO:0000313" key="14">
    <source>
        <dbReference type="Proteomes" id="UP000228730"/>
    </source>
</evidence>
<dbReference type="GO" id="GO:0051991">
    <property type="term" value="F:UDP-N-acetyl-D-glucosamine:N-acetylmuramoyl-L-alanyl-D-glutamyl-meso-2,6-diaminopimelyl-D-alanyl-D-alanine-diphosphoundecaprenol 4-beta-N-acetylglucosaminlytransferase activity"/>
    <property type="evidence" value="ECO:0007669"/>
    <property type="project" value="RHEA"/>
</dbReference>
<comment type="function">
    <text evidence="10">Cell wall formation. Catalyzes the transfer of a GlcNAc subunit on undecaprenyl-pyrophosphoryl-MurNAc-pentapeptide (lipid intermediate I) to form undecaprenyl-pyrophosphoryl-MurNAc-(pentapeptide)GlcNAc (lipid intermediate II).</text>
</comment>
<evidence type="ECO:0000259" key="12">
    <source>
        <dbReference type="Pfam" id="PF04101"/>
    </source>
</evidence>
<keyword evidence="4 10" id="KW-0808">Transferase</keyword>
<dbReference type="Proteomes" id="UP000228730">
    <property type="component" value="Unassembled WGS sequence"/>
</dbReference>
<evidence type="ECO:0000259" key="11">
    <source>
        <dbReference type="Pfam" id="PF03033"/>
    </source>
</evidence>
<evidence type="ECO:0000256" key="4">
    <source>
        <dbReference type="ARBA" id="ARBA00022679"/>
    </source>
</evidence>
<dbReference type="EC" id="2.4.1.227" evidence="10"/>
<organism evidence="13 14">
    <name type="scientific">Candidatus Wolfebacteria bacterium CG_4_10_14_0_8_um_filter_39_64</name>
    <dbReference type="NCBI Taxonomy" id="1975063"/>
    <lineage>
        <taxon>Bacteria</taxon>
        <taxon>Candidatus Wolfeibacteriota</taxon>
    </lineage>
</organism>
<evidence type="ECO:0000256" key="10">
    <source>
        <dbReference type="HAMAP-Rule" id="MF_00033"/>
    </source>
</evidence>
<keyword evidence="7 10" id="KW-0472">Membrane</keyword>
<dbReference type="Pfam" id="PF03033">
    <property type="entry name" value="Glyco_transf_28"/>
    <property type="match status" value="1"/>
</dbReference>
<dbReference type="UniPathway" id="UPA00219"/>
<comment type="subcellular location">
    <subcellularLocation>
        <location evidence="10">Cell membrane</location>
        <topology evidence="10">Peripheral membrane protein</topology>
        <orientation evidence="10">Cytoplasmic side</orientation>
    </subcellularLocation>
</comment>
<dbReference type="Gene3D" id="3.40.50.2000">
    <property type="entry name" value="Glycogen Phosphorylase B"/>
    <property type="match status" value="2"/>
</dbReference>